<evidence type="ECO:0000256" key="5">
    <source>
        <dbReference type="ARBA" id="ARBA00022840"/>
    </source>
</evidence>
<sequence>MMYKTIIGLEIHVQLLTRSKAFCSCSTEHFEAEPNINVCPVCTGQPGTLPVLNEEALKLAIKAGLILNGQINKFSRFDRKNYFYPDLPKGYQITQYFHPIVSGGYINVEGKKIRIRRMHLEEDTAKMLHEGDQISSAQESLIDFNRAGIPLLEIVTVPDIETPKQARIFMEKLRNLLRYADISTGDMEKGALRCDANVSILNQENNEISKRVEIKNINSFKFVEKALEYERDRIIDNLEKGGELIQETRGWDANKKETFSMRTKEEEMDYRYFPEPDLPILILNDELIETVKKLIPEMPEDKTKRFVTQYNIPEYDAQILSSDKELADYYERCVKLAKDAKFVSNFILTELLREMKENEDSIENVKIKPEHFAELKMLLDTNTISTKIAKDIFPQMYKTGDSPKQIVEKKGLEQIENEDELKKIIENILKENPDSVEKYKNGKKKLLGFFVGQVMKETKGKANPQKTNEILKELLEDN</sequence>
<evidence type="ECO:0000256" key="4">
    <source>
        <dbReference type="ARBA" id="ARBA00022741"/>
    </source>
</evidence>
<comment type="catalytic activity">
    <reaction evidence="9 10">
        <text>L-glutamyl-tRNA(Gln) + L-glutamine + ATP + H2O = L-glutaminyl-tRNA(Gln) + L-glutamate + ADP + phosphate + H(+)</text>
        <dbReference type="Rhea" id="RHEA:17521"/>
        <dbReference type="Rhea" id="RHEA-COMP:9681"/>
        <dbReference type="Rhea" id="RHEA-COMP:9684"/>
        <dbReference type="ChEBI" id="CHEBI:15377"/>
        <dbReference type="ChEBI" id="CHEBI:15378"/>
        <dbReference type="ChEBI" id="CHEBI:29985"/>
        <dbReference type="ChEBI" id="CHEBI:30616"/>
        <dbReference type="ChEBI" id="CHEBI:43474"/>
        <dbReference type="ChEBI" id="CHEBI:58359"/>
        <dbReference type="ChEBI" id="CHEBI:78520"/>
        <dbReference type="ChEBI" id="CHEBI:78521"/>
        <dbReference type="ChEBI" id="CHEBI:456216"/>
    </reaction>
</comment>
<evidence type="ECO:0000256" key="9">
    <source>
        <dbReference type="ARBA" id="ARBA00047913"/>
    </source>
</evidence>
<protein>
    <recommendedName>
        <fullName evidence="10">Aspartyl/glutamyl-tRNA(Asn/Gln) amidotransferase subunit B</fullName>
        <shortName evidence="10">Asp/Glu-ADT subunit B</shortName>
        <ecNumber evidence="10">6.3.5.-</ecNumber>
    </recommendedName>
</protein>
<comment type="catalytic activity">
    <reaction evidence="8 10">
        <text>L-aspartyl-tRNA(Asn) + L-glutamine + ATP + H2O = L-asparaginyl-tRNA(Asn) + L-glutamate + ADP + phosphate + 2 H(+)</text>
        <dbReference type="Rhea" id="RHEA:14513"/>
        <dbReference type="Rhea" id="RHEA-COMP:9674"/>
        <dbReference type="Rhea" id="RHEA-COMP:9677"/>
        <dbReference type="ChEBI" id="CHEBI:15377"/>
        <dbReference type="ChEBI" id="CHEBI:15378"/>
        <dbReference type="ChEBI" id="CHEBI:29985"/>
        <dbReference type="ChEBI" id="CHEBI:30616"/>
        <dbReference type="ChEBI" id="CHEBI:43474"/>
        <dbReference type="ChEBI" id="CHEBI:58359"/>
        <dbReference type="ChEBI" id="CHEBI:78515"/>
        <dbReference type="ChEBI" id="CHEBI:78516"/>
        <dbReference type="ChEBI" id="CHEBI:456216"/>
    </reaction>
</comment>
<keyword evidence="6 10" id="KW-0648">Protein biosynthesis</keyword>
<evidence type="ECO:0000259" key="11">
    <source>
        <dbReference type="SMART" id="SM00845"/>
    </source>
</evidence>
<feature type="domain" description="Asn/Gln amidotransferase" evidence="11">
    <location>
        <begin position="328"/>
        <end position="475"/>
    </location>
</feature>
<dbReference type="PANTHER" id="PTHR11659:SF0">
    <property type="entry name" value="GLUTAMYL-TRNA(GLN) AMIDOTRANSFERASE SUBUNIT B, MITOCHONDRIAL"/>
    <property type="match status" value="1"/>
</dbReference>
<dbReference type="SUPFAM" id="SSF55931">
    <property type="entry name" value="Glutamine synthetase/guanido kinase"/>
    <property type="match status" value="1"/>
</dbReference>
<comment type="function">
    <text evidence="7 10">Allows the formation of correctly charged Asn-tRNA(Asn) or Gln-tRNA(Gln) through the transamidation of misacylated Asp-tRNA(Asn) or Glu-tRNA(Gln) in organisms which lack either or both of asparaginyl-tRNA or glutaminyl-tRNA synthetases. The reaction takes place in the presence of glutamine and ATP through an activated phospho-Asp-tRNA(Asn) or phospho-Glu-tRNA(Gln).</text>
</comment>
<dbReference type="Gene3D" id="1.10.10.410">
    <property type="match status" value="1"/>
</dbReference>
<dbReference type="Gene3D" id="1.10.150.380">
    <property type="entry name" value="GatB domain, N-terminal subdomain"/>
    <property type="match status" value="1"/>
</dbReference>
<dbReference type="InterPro" id="IPR004413">
    <property type="entry name" value="GatB"/>
</dbReference>
<comment type="caution">
    <text evidence="12">The sequence shown here is derived from an EMBL/GenBank/DDBJ whole genome shotgun (WGS) entry which is preliminary data.</text>
</comment>
<dbReference type="InterPro" id="IPR006075">
    <property type="entry name" value="Asn/Gln-tRNA_Trfase_suB/E_cat"/>
</dbReference>
<dbReference type="SMART" id="SM00845">
    <property type="entry name" value="GatB_Yqey"/>
    <property type="match status" value="1"/>
</dbReference>
<accession>A0A2K1NX10</accession>
<dbReference type="GO" id="GO:0070681">
    <property type="term" value="P:glutaminyl-tRNAGln biosynthesis via transamidation"/>
    <property type="evidence" value="ECO:0007669"/>
    <property type="project" value="TreeGrafter"/>
</dbReference>
<dbReference type="RefSeq" id="WP_169925036.1">
    <property type="nucleotide sequence ID" value="NZ_AZRL01000022.1"/>
</dbReference>
<keyword evidence="12" id="KW-0808">Transferase</keyword>
<dbReference type="FunFam" id="1.10.10.410:FF:000001">
    <property type="entry name" value="Aspartyl/glutamyl-tRNA(Asn/Gln) amidotransferase subunit B"/>
    <property type="match status" value="1"/>
</dbReference>
<dbReference type="FunFam" id="1.10.150.380:FF:000001">
    <property type="entry name" value="Aspartyl/glutamyl-tRNA(Asn/Gln) amidotransferase subunit B"/>
    <property type="match status" value="1"/>
</dbReference>
<reference evidence="12 13" key="1">
    <citation type="submission" date="2013-12" db="EMBL/GenBank/DDBJ databases">
        <title>Comparative genomics of Petrotoga isolates.</title>
        <authorList>
            <person name="Nesbo C.L."/>
            <person name="Charchuk R."/>
            <person name="Chow K."/>
        </authorList>
    </citation>
    <scope>NUCLEOTIDE SEQUENCE [LARGE SCALE GENOMIC DNA]</scope>
    <source>
        <strain evidence="12 13">DSM 13574</strain>
    </source>
</reference>
<dbReference type="InterPro" id="IPR018027">
    <property type="entry name" value="Asn/Gln_amidotransferase"/>
</dbReference>
<dbReference type="PANTHER" id="PTHR11659">
    <property type="entry name" value="GLUTAMYL-TRNA GLN AMIDOTRANSFERASE SUBUNIT B MITOCHONDRIAL AND PROKARYOTIC PET112-RELATED"/>
    <property type="match status" value="1"/>
</dbReference>
<evidence type="ECO:0000256" key="2">
    <source>
        <dbReference type="ARBA" id="ARBA00011123"/>
    </source>
</evidence>
<keyword evidence="4 10" id="KW-0547">Nucleotide-binding</keyword>
<dbReference type="NCBIfam" id="NF004014">
    <property type="entry name" value="PRK05477.1-4"/>
    <property type="match status" value="1"/>
</dbReference>
<keyword evidence="5 10" id="KW-0067">ATP-binding</keyword>
<dbReference type="GO" id="GO:0005524">
    <property type="term" value="F:ATP binding"/>
    <property type="evidence" value="ECO:0007669"/>
    <property type="project" value="UniProtKB-KW"/>
</dbReference>
<dbReference type="InterPro" id="IPR014746">
    <property type="entry name" value="Gln_synth/guanido_kin_cat_dom"/>
</dbReference>
<dbReference type="EMBL" id="AZRL01000022">
    <property type="protein sequence ID" value="PNR95064.1"/>
    <property type="molecule type" value="Genomic_DNA"/>
</dbReference>
<evidence type="ECO:0000256" key="3">
    <source>
        <dbReference type="ARBA" id="ARBA00022598"/>
    </source>
</evidence>
<dbReference type="GO" id="GO:0050567">
    <property type="term" value="F:glutaminyl-tRNA synthase (glutamine-hydrolyzing) activity"/>
    <property type="evidence" value="ECO:0007669"/>
    <property type="project" value="UniProtKB-UniRule"/>
</dbReference>
<evidence type="ECO:0000313" key="13">
    <source>
        <dbReference type="Proteomes" id="UP000236434"/>
    </source>
</evidence>
<dbReference type="HAMAP" id="MF_00121">
    <property type="entry name" value="GatB"/>
    <property type="match status" value="1"/>
</dbReference>
<proteinExistence type="inferred from homology"/>
<dbReference type="Proteomes" id="UP000236434">
    <property type="component" value="Unassembled WGS sequence"/>
</dbReference>
<dbReference type="SUPFAM" id="SSF89095">
    <property type="entry name" value="GatB/YqeY motif"/>
    <property type="match status" value="1"/>
</dbReference>
<evidence type="ECO:0000313" key="12">
    <source>
        <dbReference type="EMBL" id="PNR95064.1"/>
    </source>
</evidence>
<dbReference type="GO" id="GO:0016740">
    <property type="term" value="F:transferase activity"/>
    <property type="evidence" value="ECO:0007669"/>
    <property type="project" value="UniProtKB-KW"/>
</dbReference>
<dbReference type="InterPro" id="IPR042114">
    <property type="entry name" value="GatB_C_1"/>
</dbReference>
<comment type="subunit">
    <text evidence="2 10">Heterotrimer of A, B and C subunits.</text>
</comment>
<dbReference type="InterPro" id="IPR003789">
    <property type="entry name" value="Asn/Gln_tRNA_amidoTrase-B-like"/>
</dbReference>
<evidence type="ECO:0000256" key="6">
    <source>
        <dbReference type="ARBA" id="ARBA00022917"/>
    </source>
</evidence>
<dbReference type="InterPro" id="IPR023168">
    <property type="entry name" value="GatB_Yqey_C_2"/>
</dbReference>
<keyword evidence="3 10" id="KW-0436">Ligase</keyword>
<gene>
    <name evidence="10" type="primary">gatB</name>
    <name evidence="12" type="ORF">X929_09465</name>
</gene>
<evidence type="ECO:0000256" key="1">
    <source>
        <dbReference type="ARBA" id="ARBA00005306"/>
    </source>
</evidence>
<dbReference type="InterPro" id="IPR017958">
    <property type="entry name" value="Gln-tRNA_amidoTrfase_suB_CS"/>
</dbReference>
<dbReference type="GO" id="GO:0006412">
    <property type="term" value="P:translation"/>
    <property type="evidence" value="ECO:0007669"/>
    <property type="project" value="UniProtKB-UniRule"/>
</dbReference>
<evidence type="ECO:0000256" key="8">
    <source>
        <dbReference type="ARBA" id="ARBA00047380"/>
    </source>
</evidence>
<dbReference type="NCBIfam" id="NF004012">
    <property type="entry name" value="PRK05477.1-2"/>
    <property type="match status" value="1"/>
</dbReference>
<dbReference type="NCBIfam" id="TIGR00133">
    <property type="entry name" value="gatB"/>
    <property type="match status" value="1"/>
</dbReference>
<dbReference type="Pfam" id="PF02934">
    <property type="entry name" value="GatB_N"/>
    <property type="match status" value="1"/>
</dbReference>
<name>A0A2K1NX10_9BACT</name>
<dbReference type="AlphaFoldDB" id="A0A2K1NX10"/>
<dbReference type="GO" id="GO:0050566">
    <property type="term" value="F:asparaginyl-tRNA synthase (glutamine-hydrolyzing) activity"/>
    <property type="evidence" value="ECO:0007669"/>
    <property type="project" value="RHEA"/>
</dbReference>
<organism evidence="12 13">
    <name type="scientific">Petrotoga olearia DSM 13574</name>
    <dbReference type="NCBI Taxonomy" id="1122955"/>
    <lineage>
        <taxon>Bacteria</taxon>
        <taxon>Thermotogati</taxon>
        <taxon>Thermotogota</taxon>
        <taxon>Thermotogae</taxon>
        <taxon>Petrotogales</taxon>
        <taxon>Petrotogaceae</taxon>
        <taxon>Petrotoga</taxon>
    </lineage>
</organism>
<evidence type="ECO:0000256" key="7">
    <source>
        <dbReference type="ARBA" id="ARBA00024799"/>
    </source>
</evidence>
<comment type="similarity">
    <text evidence="1 10">Belongs to the GatB/GatE family. GatB subfamily.</text>
</comment>
<dbReference type="InterPro" id="IPR017959">
    <property type="entry name" value="Asn/Gln-tRNA_amidoTrfase_suB/E"/>
</dbReference>
<dbReference type="PROSITE" id="PS01234">
    <property type="entry name" value="GATB"/>
    <property type="match status" value="1"/>
</dbReference>
<evidence type="ECO:0000256" key="10">
    <source>
        <dbReference type="HAMAP-Rule" id="MF_00121"/>
    </source>
</evidence>
<dbReference type="Pfam" id="PF02637">
    <property type="entry name" value="GatB_Yqey"/>
    <property type="match status" value="1"/>
</dbReference>
<dbReference type="EC" id="6.3.5.-" evidence="10"/>